<dbReference type="InterPro" id="IPR004299">
    <property type="entry name" value="MBOAT_fam"/>
</dbReference>
<dbReference type="AlphaFoldDB" id="A0A9D1IWN7"/>
<evidence type="ECO:0000313" key="10">
    <source>
        <dbReference type="Proteomes" id="UP000824073"/>
    </source>
</evidence>
<feature type="transmembrane region" description="Helical" evidence="8">
    <location>
        <begin position="146"/>
        <end position="164"/>
    </location>
</feature>
<keyword evidence="4 8" id="KW-0812">Transmembrane</keyword>
<evidence type="ECO:0000256" key="1">
    <source>
        <dbReference type="ARBA" id="ARBA00004651"/>
    </source>
</evidence>
<feature type="transmembrane region" description="Helical" evidence="8">
    <location>
        <begin position="446"/>
        <end position="466"/>
    </location>
</feature>
<dbReference type="GO" id="GO:0016746">
    <property type="term" value="F:acyltransferase activity"/>
    <property type="evidence" value="ECO:0007669"/>
    <property type="project" value="UniProtKB-KW"/>
</dbReference>
<evidence type="ECO:0000256" key="3">
    <source>
        <dbReference type="ARBA" id="ARBA00022475"/>
    </source>
</evidence>
<keyword evidence="7" id="KW-0012">Acyltransferase</keyword>
<dbReference type="Pfam" id="PF03062">
    <property type="entry name" value="MBOAT"/>
    <property type="match status" value="1"/>
</dbReference>
<dbReference type="PANTHER" id="PTHR13285:SF18">
    <property type="entry name" value="PROTEIN-CYSTEINE N-PALMITOYLTRANSFERASE RASP"/>
    <property type="match status" value="1"/>
</dbReference>
<dbReference type="PANTHER" id="PTHR13285">
    <property type="entry name" value="ACYLTRANSFERASE"/>
    <property type="match status" value="1"/>
</dbReference>
<dbReference type="GO" id="GO:0005886">
    <property type="term" value="C:plasma membrane"/>
    <property type="evidence" value="ECO:0007669"/>
    <property type="project" value="UniProtKB-SubCell"/>
</dbReference>
<keyword evidence="7" id="KW-0808">Transferase</keyword>
<organism evidence="9 10">
    <name type="scientific">Candidatus Ventrousia excrementavium</name>
    <dbReference type="NCBI Taxonomy" id="2840961"/>
    <lineage>
        <taxon>Bacteria</taxon>
        <taxon>Bacillati</taxon>
        <taxon>Bacillota</taxon>
        <taxon>Clostridia</taxon>
        <taxon>Eubacteriales</taxon>
        <taxon>Clostridiaceae</taxon>
        <taxon>Clostridiaceae incertae sedis</taxon>
        <taxon>Candidatus Ventrousia</taxon>
    </lineage>
</organism>
<feature type="transmembrane region" description="Helical" evidence="8">
    <location>
        <begin position="361"/>
        <end position="381"/>
    </location>
</feature>
<evidence type="ECO:0000256" key="7">
    <source>
        <dbReference type="PIRNR" id="PIRNR016636"/>
    </source>
</evidence>
<dbReference type="EMBL" id="DVMR01000033">
    <property type="protein sequence ID" value="HIU43384.1"/>
    <property type="molecule type" value="Genomic_DNA"/>
</dbReference>
<feature type="transmembrane region" description="Helical" evidence="8">
    <location>
        <begin position="103"/>
        <end position="126"/>
    </location>
</feature>
<keyword evidence="6 7" id="KW-0472">Membrane</keyword>
<dbReference type="InterPro" id="IPR051085">
    <property type="entry name" value="MB_O-acyltransferase"/>
</dbReference>
<comment type="subcellular location">
    <subcellularLocation>
        <location evidence="1">Cell membrane</location>
        <topology evidence="1">Multi-pass membrane protein</topology>
    </subcellularLocation>
</comment>
<reference evidence="9" key="2">
    <citation type="journal article" date="2021" name="PeerJ">
        <title>Extensive microbial diversity within the chicken gut microbiome revealed by metagenomics and culture.</title>
        <authorList>
            <person name="Gilroy R."/>
            <person name="Ravi A."/>
            <person name="Getino M."/>
            <person name="Pursley I."/>
            <person name="Horton D.L."/>
            <person name="Alikhan N.F."/>
            <person name="Baker D."/>
            <person name="Gharbi K."/>
            <person name="Hall N."/>
            <person name="Watson M."/>
            <person name="Adriaenssens E.M."/>
            <person name="Foster-Nyarko E."/>
            <person name="Jarju S."/>
            <person name="Secka A."/>
            <person name="Antonio M."/>
            <person name="Oren A."/>
            <person name="Chaudhuri R.R."/>
            <person name="La Ragione R."/>
            <person name="Hildebrand F."/>
            <person name="Pallen M.J."/>
        </authorList>
    </citation>
    <scope>NUCLEOTIDE SEQUENCE</scope>
    <source>
        <strain evidence="9">CHK191-8634</strain>
    </source>
</reference>
<dbReference type="InterPro" id="IPR024194">
    <property type="entry name" value="Ac/AlaTfrase_AlgI/DltB"/>
</dbReference>
<keyword evidence="5 8" id="KW-1133">Transmembrane helix</keyword>
<name>A0A9D1IWN7_9CLOT</name>
<comment type="caution">
    <text evidence="9">The sequence shown here is derived from an EMBL/GenBank/DDBJ whole genome shotgun (WGS) entry which is preliminary data.</text>
</comment>
<dbReference type="Proteomes" id="UP000824073">
    <property type="component" value="Unassembled WGS sequence"/>
</dbReference>
<reference evidence="9" key="1">
    <citation type="submission" date="2020-10" db="EMBL/GenBank/DDBJ databases">
        <authorList>
            <person name="Gilroy R."/>
        </authorList>
    </citation>
    <scope>NUCLEOTIDE SEQUENCE</scope>
    <source>
        <strain evidence="9">CHK191-8634</strain>
    </source>
</reference>
<evidence type="ECO:0000256" key="5">
    <source>
        <dbReference type="ARBA" id="ARBA00022989"/>
    </source>
</evidence>
<feature type="transmembrane region" description="Helical" evidence="8">
    <location>
        <begin position="6"/>
        <end position="24"/>
    </location>
</feature>
<gene>
    <name evidence="9" type="ORF">IAB67_03700</name>
</gene>
<evidence type="ECO:0000313" key="9">
    <source>
        <dbReference type="EMBL" id="HIU43384.1"/>
    </source>
</evidence>
<proteinExistence type="inferred from homology"/>
<feature type="transmembrane region" description="Helical" evidence="8">
    <location>
        <begin position="36"/>
        <end position="59"/>
    </location>
</feature>
<evidence type="ECO:0000256" key="8">
    <source>
        <dbReference type="SAM" id="Phobius"/>
    </source>
</evidence>
<accession>A0A9D1IWN7</accession>
<dbReference type="GO" id="GO:0042121">
    <property type="term" value="P:alginic acid biosynthetic process"/>
    <property type="evidence" value="ECO:0007669"/>
    <property type="project" value="InterPro"/>
</dbReference>
<protein>
    <submittedName>
        <fullName evidence="9">MBOAT family protein</fullName>
    </submittedName>
</protein>
<dbReference type="PIRSF" id="PIRSF016636">
    <property type="entry name" value="AlgI_DltB"/>
    <property type="match status" value="1"/>
</dbReference>
<feature type="transmembrane region" description="Helical" evidence="8">
    <location>
        <begin position="71"/>
        <end position="91"/>
    </location>
</feature>
<comment type="similarity">
    <text evidence="2 7">Belongs to the membrane-bound acyltransferase family.</text>
</comment>
<dbReference type="InterPro" id="IPR028362">
    <property type="entry name" value="AlgI"/>
</dbReference>
<sequence>MNFLTPSYFLFFPVAAVLYFVLPVRCKNPWLLLCSWFFYLCAGPEYFVFLLFAIAVTYFAGLQLDKKPARLTLVLAAGSLLLLLFVFKYLGFALSLVSRALSALGLAIESPALSLILPAGISFYLFQSIGYVIDVYRGKWPAERSFVKYALFVSFFPSLLSGPIGRSDQLLPQFDTPKRFSWTRVKSGLIRFLWGAFQKLVVADRLGVVTAAVFAAPQDYSTAQLWAAAIGFSLQIYCDFAAYSDMATGCAEVMGFSLIQNFRTPYFSRSIQEFWRRWHISLSTWFRDYLYIPLGGSRRGTARKYLNVLIVFGVSGLWHGAALTFVVWGLLNGLYQVIGGVTAALRRRVRTALHLRDDGKLCALWQIAFTFVLATLAWVFFKSGSLSGALDVLSGMAVPQAGTGLALFSGRRELAAALGGLLLVLVRDLWSLKTDPYRSLAEGNRALRWVVCLGLLMLTLICGIYGTGYDAQDFIYFNF</sequence>
<evidence type="ECO:0000256" key="2">
    <source>
        <dbReference type="ARBA" id="ARBA00010323"/>
    </source>
</evidence>
<evidence type="ECO:0000256" key="4">
    <source>
        <dbReference type="ARBA" id="ARBA00022692"/>
    </source>
</evidence>
<feature type="transmembrane region" description="Helical" evidence="8">
    <location>
        <begin position="305"/>
        <end position="327"/>
    </location>
</feature>
<dbReference type="PIRSF" id="PIRSF500217">
    <property type="entry name" value="AlgI"/>
    <property type="match status" value="1"/>
</dbReference>
<evidence type="ECO:0000256" key="6">
    <source>
        <dbReference type="ARBA" id="ARBA00023136"/>
    </source>
</evidence>
<keyword evidence="3 7" id="KW-1003">Cell membrane</keyword>